<evidence type="ECO:0000313" key="2">
    <source>
        <dbReference type="Proteomes" id="UP000733379"/>
    </source>
</evidence>
<proteinExistence type="predicted"/>
<dbReference type="Proteomes" id="UP000733379">
    <property type="component" value="Unassembled WGS sequence"/>
</dbReference>
<evidence type="ECO:0008006" key="3">
    <source>
        <dbReference type="Google" id="ProtNLM"/>
    </source>
</evidence>
<reference evidence="1 2" key="1">
    <citation type="submission" date="2021-06" db="EMBL/GenBank/DDBJ databases">
        <title>Actinomycetes sequencing.</title>
        <authorList>
            <person name="Shan Q."/>
        </authorList>
    </citation>
    <scope>NUCLEOTIDE SEQUENCE [LARGE SCALE GENOMIC DNA]</scope>
    <source>
        <strain evidence="1 2">NEAU-G5</strain>
    </source>
</reference>
<dbReference type="Gene3D" id="2.30.30.30">
    <property type="match status" value="1"/>
</dbReference>
<dbReference type="InterPro" id="IPR008991">
    <property type="entry name" value="Translation_prot_SH3-like_sf"/>
</dbReference>
<keyword evidence="2" id="KW-1185">Reference proteome</keyword>
<organism evidence="1 2">
    <name type="scientific">Nocardia albiluteola</name>
    <dbReference type="NCBI Taxonomy" id="2842303"/>
    <lineage>
        <taxon>Bacteria</taxon>
        <taxon>Bacillati</taxon>
        <taxon>Actinomycetota</taxon>
        <taxon>Actinomycetes</taxon>
        <taxon>Mycobacteriales</taxon>
        <taxon>Nocardiaceae</taxon>
        <taxon>Nocardia</taxon>
    </lineage>
</organism>
<dbReference type="InterPro" id="IPR014722">
    <property type="entry name" value="Rib_uL2_dom2"/>
</dbReference>
<dbReference type="CDD" id="cd06091">
    <property type="entry name" value="KOW_NusG"/>
    <property type="match status" value="1"/>
</dbReference>
<dbReference type="SUPFAM" id="SSF50104">
    <property type="entry name" value="Translation proteins SH3-like domain"/>
    <property type="match status" value="1"/>
</dbReference>
<protein>
    <recommendedName>
        <fullName evidence="3">KOW domain-containing protein</fullName>
    </recommendedName>
</protein>
<dbReference type="EMBL" id="JAHKNI010000001">
    <property type="protein sequence ID" value="MBU3060789.1"/>
    <property type="molecule type" value="Genomic_DNA"/>
</dbReference>
<evidence type="ECO:0000313" key="1">
    <source>
        <dbReference type="EMBL" id="MBU3060789.1"/>
    </source>
</evidence>
<accession>A0ABS6ARY6</accession>
<gene>
    <name evidence="1" type="ORF">KO481_04525</name>
</gene>
<comment type="caution">
    <text evidence="1">The sequence shown here is derived from an EMBL/GenBank/DDBJ whole genome shotgun (WGS) entry which is preliminary data.</text>
</comment>
<name>A0ABS6ARY6_9NOCA</name>
<sequence>MTFDLVSVEYVPGDVVFVPSGPFQGSCGVVREIDAHSSQIWLDLSMGWQRTHRVAVDFDEIELA</sequence>